<evidence type="ECO:0000256" key="1">
    <source>
        <dbReference type="ARBA" id="ARBA00022737"/>
    </source>
</evidence>
<dbReference type="Proteomes" id="UP000634136">
    <property type="component" value="Unassembled WGS sequence"/>
</dbReference>
<organism evidence="3 4">
    <name type="scientific">Senna tora</name>
    <dbReference type="NCBI Taxonomy" id="362788"/>
    <lineage>
        <taxon>Eukaryota</taxon>
        <taxon>Viridiplantae</taxon>
        <taxon>Streptophyta</taxon>
        <taxon>Embryophyta</taxon>
        <taxon>Tracheophyta</taxon>
        <taxon>Spermatophyta</taxon>
        <taxon>Magnoliopsida</taxon>
        <taxon>eudicotyledons</taxon>
        <taxon>Gunneridae</taxon>
        <taxon>Pentapetalae</taxon>
        <taxon>rosids</taxon>
        <taxon>fabids</taxon>
        <taxon>Fabales</taxon>
        <taxon>Fabaceae</taxon>
        <taxon>Caesalpinioideae</taxon>
        <taxon>Cassia clade</taxon>
        <taxon>Senna</taxon>
    </lineage>
</organism>
<dbReference type="OrthoDB" id="339325at2759"/>
<evidence type="ECO:0000313" key="3">
    <source>
        <dbReference type="EMBL" id="KAF7820252.1"/>
    </source>
</evidence>
<dbReference type="InterPro" id="IPR052441">
    <property type="entry name" value="Armadillo-Ser/Thr_Kinase"/>
</dbReference>
<dbReference type="Pfam" id="PF14381">
    <property type="entry name" value="EDR1_CTR1_ARMC3_pept"/>
    <property type="match status" value="1"/>
</dbReference>
<reference evidence="3" key="1">
    <citation type="submission" date="2020-09" db="EMBL/GenBank/DDBJ databases">
        <title>Genome-Enabled Discovery of Anthraquinone Biosynthesis in Senna tora.</title>
        <authorList>
            <person name="Kang S.-H."/>
            <person name="Pandey R.P."/>
            <person name="Lee C.-M."/>
            <person name="Sim J.-S."/>
            <person name="Jeong J.-T."/>
            <person name="Choi B.-S."/>
            <person name="Jung M."/>
            <person name="Ginzburg D."/>
            <person name="Zhao K."/>
            <person name="Won S.Y."/>
            <person name="Oh T.-J."/>
            <person name="Yu Y."/>
            <person name="Kim N.-H."/>
            <person name="Lee O.R."/>
            <person name="Lee T.-H."/>
            <person name="Bashyal P."/>
            <person name="Kim T.-S."/>
            <person name="Lee W.-H."/>
            <person name="Kawkins C."/>
            <person name="Kim C.-K."/>
            <person name="Kim J.S."/>
            <person name="Ahn B.O."/>
            <person name="Rhee S.Y."/>
            <person name="Sohng J.K."/>
        </authorList>
    </citation>
    <scope>NUCLEOTIDE SEQUENCE</scope>
    <source>
        <tissue evidence="3">Leaf</tissue>
    </source>
</reference>
<dbReference type="InterPro" id="IPR055164">
    <property type="entry name" value="EDR1/CTR1/ARMC3-like_pept-like"/>
</dbReference>
<protein>
    <submittedName>
        <fullName evidence="3">Serine/threonine-protein kinase CTR1-like isoform X1</fullName>
    </submittedName>
</protein>
<dbReference type="PANTHER" id="PTHR46618:SF1">
    <property type="entry name" value="ARMADILLO REPEAT-CONTAINING PROTEIN 3"/>
    <property type="match status" value="1"/>
</dbReference>
<keyword evidence="1" id="KW-0677">Repeat</keyword>
<sequence>MAWCIHRGTRLVPKFDLNAFFFYIGQVNGSLQYSDKIPDGFYLIHGMDAYSWTISTDLQTVGLIPSFESLMSVEPCDDSSVIVVAIDKSRDPGLRELVGGVVSLSSNWSSTNDVIDHLANLVCSRLGGVAMTEKKLFTDWKECIQILRSVLRSVIVPIGSLPVGLCVHRALLFKVLADSINLPCRIAKGCKYCKKDVGASCLVQIGPDREQKYP</sequence>
<dbReference type="PANTHER" id="PTHR46618">
    <property type="entry name" value="ARMADILLO REPEAT-CONTAINING PROTEIN 3"/>
    <property type="match status" value="1"/>
</dbReference>
<dbReference type="GO" id="GO:0016301">
    <property type="term" value="F:kinase activity"/>
    <property type="evidence" value="ECO:0007669"/>
    <property type="project" value="UniProtKB-KW"/>
</dbReference>
<dbReference type="AlphaFoldDB" id="A0A834WF15"/>
<proteinExistence type="predicted"/>
<evidence type="ECO:0000259" key="2">
    <source>
        <dbReference type="Pfam" id="PF14381"/>
    </source>
</evidence>
<gene>
    <name evidence="3" type="ORF">G2W53_025707</name>
</gene>
<keyword evidence="3" id="KW-0808">Transferase</keyword>
<keyword evidence="3" id="KW-0418">Kinase</keyword>
<comment type="caution">
    <text evidence="3">The sequence shown here is derived from an EMBL/GenBank/DDBJ whole genome shotgun (WGS) entry which is preliminary data.</text>
</comment>
<feature type="domain" description="EDR1/CTR1/ARMC3-like peptidase-like" evidence="2">
    <location>
        <begin position="28"/>
        <end position="210"/>
    </location>
</feature>
<evidence type="ECO:0000313" key="4">
    <source>
        <dbReference type="Proteomes" id="UP000634136"/>
    </source>
</evidence>
<accession>A0A834WF15</accession>
<dbReference type="EMBL" id="JAAIUW010000008">
    <property type="protein sequence ID" value="KAF7820252.1"/>
    <property type="molecule type" value="Genomic_DNA"/>
</dbReference>
<keyword evidence="4" id="KW-1185">Reference proteome</keyword>
<name>A0A834WF15_9FABA</name>